<organism evidence="1 2">
    <name type="scientific">Sphingomonas pokkalii</name>
    <dbReference type="NCBI Taxonomy" id="2175090"/>
    <lineage>
        <taxon>Bacteria</taxon>
        <taxon>Pseudomonadati</taxon>
        <taxon>Pseudomonadota</taxon>
        <taxon>Alphaproteobacteria</taxon>
        <taxon>Sphingomonadales</taxon>
        <taxon>Sphingomonadaceae</taxon>
        <taxon>Sphingomonas</taxon>
    </lineage>
</organism>
<sequence>MAEDSKTELHHSLNLAGFRALATAAGLLRLCRELEAAKLLPPSAIDRVRDAMFNELMEQAAPARRHDAAFAAHLRRRLEGLFSGAERLGDTPILPS</sequence>
<dbReference type="AlphaFoldDB" id="A0A2U0SD42"/>
<evidence type="ECO:0000313" key="2">
    <source>
        <dbReference type="Proteomes" id="UP000245890"/>
    </source>
</evidence>
<gene>
    <name evidence="1" type="ORF">DD559_08170</name>
</gene>
<reference evidence="1 2" key="1">
    <citation type="submission" date="2018-05" db="EMBL/GenBank/DDBJ databases">
        <title>Description of Sphingomonas pokkalii sp nov, isolated from the rhizosphere of saline tolerant pokkali rice and its draft genome analysis.</title>
        <authorList>
            <person name="Menon R."/>
            <person name="Kumari S."/>
            <person name="Rameshkumar N."/>
        </authorList>
    </citation>
    <scope>NUCLEOTIDE SEQUENCE [LARGE SCALE GENOMIC DNA]</scope>
    <source>
        <strain evidence="1 2">L3B27</strain>
    </source>
</reference>
<protein>
    <submittedName>
        <fullName evidence="1">Uncharacterized protein</fullName>
    </submittedName>
</protein>
<dbReference type="Proteomes" id="UP000245890">
    <property type="component" value="Unassembled WGS sequence"/>
</dbReference>
<evidence type="ECO:0000313" key="1">
    <source>
        <dbReference type="EMBL" id="PVX29302.1"/>
    </source>
</evidence>
<dbReference type="EMBL" id="QENQ01000001">
    <property type="protein sequence ID" value="PVX29302.1"/>
    <property type="molecule type" value="Genomic_DNA"/>
</dbReference>
<accession>A0A2U0SD42</accession>
<proteinExistence type="predicted"/>
<name>A0A2U0SD42_9SPHN</name>
<comment type="caution">
    <text evidence="1">The sequence shown here is derived from an EMBL/GenBank/DDBJ whole genome shotgun (WGS) entry which is preliminary data.</text>
</comment>
<keyword evidence="2" id="KW-1185">Reference proteome</keyword>
<dbReference type="RefSeq" id="WP_116468741.1">
    <property type="nucleotide sequence ID" value="NZ_QENQ01000001.1"/>
</dbReference>